<evidence type="ECO:0000313" key="11">
    <source>
        <dbReference type="Proteomes" id="UP000183255"/>
    </source>
</evidence>
<dbReference type="NCBIfam" id="NF002646">
    <property type="entry name" value="PRK02318.1-2"/>
    <property type="match status" value="1"/>
</dbReference>
<dbReference type="PANTHER" id="PTHR30524:SF0">
    <property type="entry name" value="ALTRONATE OXIDOREDUCTASE-RELATED"/>
    <property type="match status" value="1"/>
</dbReference>
<keyword evidence="5 7" id="KW-0520">NAD</keyword>
<dbReference type="InterPro" id="IPR023027">
    <property type="entry name" value="Mannitol_DH_CS"/>
</dbReference>
<dbReference type="InterPro" id="IPR013131">
    <property type="entry name" value="Mannitol_DH_N"/>
</dbReference>
<evidence type="ECO:0000256" key="7">
    <source>
        <dbReference type="HAMAP-Rule" id="MF_00196"/>
    </source>
</evidence>
<dbReference type="SUPFAM" id="SSF48179">
    <property type="entry name" value="6-phosphogluconate dehydrogenase C-terminal domain-like"/>
    <property type="match status" value="1"/>
</dbReference>
<dbReference type="InterPro" id="IPR000669">
    <property type="entry name" value="Mannitol_DH"/>
</dbReference>
<evidence type="ECO:0000256" key="5">
    <source>
        <dbReference type="ARBA" id="ARBA00023027"/>
    </source>
</evidence>
<feature type="domain" description="Mannitol dehydrogenase N-terminal" evidence="8">
    <location>
        <begin position="1"/>
        <end position="193"/>
    </location>
</feature>
<dbReference type="NCBIfam" id="NF002649">
    <property type="entry name" value="PRK02318.2-1"/>
    <property type="match status" value="1"/>
</dbReference>
<evidence type="ECO:0000313" key="10">
    <source>
        <dbReference type="EMBL" id="SDI92151.1"/>
    </source>
</evidence>
<dbReference type="Gene3D" id="1.10.1040.10">
    <property type="entry name" value="N-(1-d-carboxylethyl)-l-norvaline Dehydrogenase, domain 2"/>
    <property type="match status" value="1"/>
</dbReference>
<dbReference type="EMBL" id="FNDZ01000005">
    <property type="protein sequence ID" value="SDI92151.1"/>
    <property type="molecule type" value="Genomic_DNA"/>
</dbReference>
<dbReference type="NCBIfam" id="NF002645">
    <property type="entry name" value="PRK02318.1-1"/>
    <property type="match status" value="1"/>
</dbReference>
<dbReference type="Pfam" id="PF08125">
    <property type="entry name" value="Mannitol_dh_C"/>
    <property type="match status" value="1"/>
</dbReference>
<name>A0A1G8PI09_9CLOT</name>
<feature type="domain" description="Mannitol dehydrogenase C-terminal" evidence="9">
    <location>
        <begin position="204"/>
        <end position="376"/>
    </location>
</feature>
<gene>
    <name evidence="7" type="primary">mtlD</name>
    <name evidence="10" type="ORF">SAMN05421804_105113</name>
</gene>
<dbReference type="InterPro" id="IPR023028">
    <property type="entry name" value="Mannitol_1_phos_5_DH"/>
</dbReference>
<evidence type="ECO:0000256" key="6">
    <source>
        <dbReference type="ARBA" id="ARBA00048615"/>
    </source>
</evidence>
<organism evidence="10 11">
    <name type="scientific">Proteiniclasticum ruminis</name>
    <dbReference type="NCBI Taxonomy" id="398199"/>
    <lineage>
        <taxon>Bacteria</taxon>
        <taxon>Bacillati</taxon>
        <taxon>Bacillota</taxon>
        <taxon>Clostridia</taxon>
        <taxon>Eubacteriales</taxon>
        <taxon>Clostridiaceae</taxon>
        <taxon>Proteiniclasticum</taxon>
    </lineage>
</organism>
<dbReference type="HAMAP" id="MF_00196">
    <property type="entry name" value="Mannitol_dehydrog"/>
    <property type="match status" value="1"/>
</dbReference>
<dbReference type="EC" id="1.1.1.17" evidence="2 7"/>
<keyword evidence="4 7" id="KW-0560">Oxidoreductase</keyword>
<evidence type="ECO:0000256" key="1">
    <source>
        <dbReference type="ARBA" id="ARBA00006541"/>
    </source>
</evidence>
<dbReference type="PRINTS" id="PR00084">
    <property type="entry name" value="MTLDHDRGNASE"/>
</dbReference>
<feature type="binding site" evidence="7">
    <location>
        <begin position="3"/>
        <end position="14"/>
    </location>
    <ligand>
        <name>NAD(+)</name>
        <dbReference type="ChEBI" id="CHEBI:57540"/>
    </ligand>
</feature>
<evidence type="ECO:0000259" key="8">
    <source>
        <dbReference type="Pfam" id="PF01232"/>
    </source>
</evidence>
<evidence type="ECO:0000256" key="3">
    <source>
        <dbReference type="ARBA" id="ARBA00016219"/>
    </source>
</evidence>
<proteinExistence type="inferred from homology"/>
<comment type="catalytic activity">
    <reaction evidence="6 7">
        <text>D-mannitol 1-phosphate + NAD(+) = beta-D-fructose 6-phosphate + NADH + H(+)</text>
        <dbReference type="Rhea" id="RHEA:19661"/>
        <dbReference type="ChEBI" id="CHEBI:15378"/>
        <dbReference type="ChEBI" id="CHEBI:57540"/>
        <dbReference type="ChEBI" id="CHEBI:57634"/>
        <dbReference type="ChEBI" id="CHEBI:57945"/>
        <dbReference type="ChEBI" id="CHEBI:61381"/>
        <dbReference type="EC" id="1.1.1.17"/>
    </reaction>
</comment>
<dbReference type="InterPro" id="IPR013328">
    <property type="entry name" value="6PGD_dom2"/>
</dbReference>
<dbReference type="NCBIfam" id="NF002652">
    <property type="entry name" value="PRK02318.2-5"/>
    <property type="match status" value="1"/>
</dbReference>
<dbReference type="AlphaFoldDB" id="A0A1G8PI09"/>
<dbReference type="GO" id="GO:0005829">
    <property type="term" value="C:cytosol"/>
    <property type="evidence" value="ECO:0007669"/>
    <property type="project" value="TreeGrafter"/>
</dbReference>
<evidence type="ECO:0000256" key="2">
    <source>
        <dbReference type="ARBA" id="ARBA00012939"/>
    </source>
</evidence>
<comment type="similarity">
    <text evidence="1 7">Belongs to the mannitol dehydrogenase family.</text>
</comment>
<evidence type="ECO:0000259" key="9">
    <source>
        <dbReference type="Pfam" id="PF08125"/>
    </source>
</evidence>
<dbReference type="Gene3D" id="3.40.50.720">
    <property type="entry name" value="NAD(P)-binding Rossmann-like Domain"/>
    <property type="match status" value="1"/>
</dbReference>
<dbReference type="PANTHER" id="PTHR30524">
    <property type="entry name" value="MANNITOL-1-PHOSPHATE 5-DEHYDROGENASE"/>
    <property type="match status" value="1"/>
</dbReference>
<dbReference type="InterPro" id="IPR036291">
    <property type="entry name" value="NAD(P)-bd_dom_sf"/>
</dbReference>
<evidence type="ECO:0000256" key="4">
    <source>
        <dbReference type="ARBA" id="ARBA00023002"/>
    </source>
</evidence>
<dbReference type="InterPro" id="IPR008927">
    <property type="entry name" value="6-PGluconate_DH-like_C_sf"/>
</dbReference>
<dbReference type="Proteomes" id="UP000183255">
    <property type="component" value="Unassembled WGS sequence"/>
</dbReference>
<reference evidence="10 11" key="1">
    <citation type="submission" date="2016-10" db="EMBL/GenBank/DDBJ databases">
        <authorList>
            <person name="de Groot N.N."/>
        </authorList>
    </citation>
    <scope>NUCLEOTIDE SEQUENCE [LARGE SCALE GENOMIC DNA]</scope>
    <source>
        <strain evidence="10 11">CGMCC 1.5058</strain>
    </source>
</reference>
<dbReference type="PROSITE" id="PS00974">
    <property type="entry name" value="MANNITOL_DHGENASE"/>
    <property type="match status" value="1"/>
</dbReference>
<dbReference type="Pfam" id="PF01232">
    <property type="entry name" value="Mannitol_dh"/>
    <property type="match status" value="1"/>
</dbReference>
<dbReference type="GO" id="GO:0019592">
    <property type="term" value="P:mannitol catabolic process"/>
    <property type="evidence" value="ECO:0007669"/>
    <property type="project" value="TreeGrafter"/>
</dbReference>
<sequence>MNALHFGAGNIGRGFIGLLLAQNGFQVTFADVSEVLIDAIKKEGKYRVILADESHEAVPVEGVFGINSAKEPDALKEAVLKADLITTAVGVNIVPHIGRSLLEGIKERLHQEKVTPFSIIACENAVGATKVLKEALYEGLSEDEKTLAEMYIGFPNSAVDRIVPMQKNENPLDVQVEPFFEWVVEEDAVKGELRSLEGVHYVKDLTPYIERKLFTVNTGHAATAYFGLLKGHETVLQAMKDEEVVTAVRGVLKETSAYIVKSYGFDEKEHQAYVEKILSRFENPYISDDLTRVARSPIRKISPSDRFMKPAMGLISLGLEPKDLARAIAALLLYINEEDPEAVVLQKDLKELGLSEVLLKYAGLSEEDALAKLIKKEYILLTD</sequence>
<dbReference type="NCBIfam" id="NF002647">
    <property type="entry name" value="PRK02318.1-3"/>
    <property type="match status" value="1"/>
</dbReference>
<dbReference type="InterPro" id="IPR013118">
    <property type="entry name" value="Mannitol_DH_C"/>
</dbReference>
<accession>A0A1G8PI09</accession>
<protein>
    <recommendedName>
        <fullName evidence="3 7">Mannitol-1-phosphate 5-dehydrogenase</fullName>
        <ecNumber evidence="2 7">1.1.1.17</ecNumber>
    </recommendedName>
</protein>
<dbReference type="RefSeq" id="WP_031576518.1">
    <property type="nucleotide sequence ID" value="NZ_FNDZ01000005.1"/>
</dbReference>
<dbReference type="GO" id="GO:0008926">
    <property type="term" value="F:mannitol-1-phosphate 5-dehydrogenase activity"/>
    <property type="evidence" value="ECO:0007669"/>
    <property type="project" value="UniProtKB-UniRule"/>
</dbReference>
<dbReference type="SUPFAM" id="SSF51735">
    <property type="entry name" value="NAD(P)-binding Rossmann-fold domains"/>
    <property type="match status" value="1"/>
</dbReference>